<dbReference type="AlphaFoldDB" id="A0A169C3Q9"/>
<name>A0A169C3Q9_9MICO</name>
<feature type="binding site" evidence="2">
    <location>
        <begin position="263"/>
        <end position="264"/>
    </location>
    <ligand>
        <name>ATP</name>
        <dbReference type="ChEBI" id="CHEBI:30616"/>
    </ligand>
</feature>
<proteinExistence type="predicted"/>
<dbReference type="InterPro" id="IPR003812">
    <property type="entry name" value="Fido"/>
</dbReference>
<dbReference type="InterPro" id="IPR040198">
    <property type="entry name" value="Fido_containing"/>
</dbReference>
<feature type="binding site" evidence="2">
    <location>
        <begin position="225"/>
        <end position="232"/>
    </location>
    <ligand>
        <name>ATP</name>
        <dbReference type="ChEBI" id="CHEBI:30616"/>
    </ligand>
</feature>
<dbReference type="InterPro" id="IPR036597">
    <property type="entry name" value="Fido-like_dom_sf"/>
</dbReference>
<keyword evidence="5" id="KW-1185">Reference proteome</keyword>
<dbReference type="RefSeq" id="WP_068255074.1">
    <property type="nucleotide sequence ID" value="NZ_CP015515.1"/>
</dbReference>
<evidence type="ECO:0000259" key="3">
    <source>
        <dbReference type="PROSITE" id="PS51459"/>
    </source>
</evidence>
<dbReference type="EMBL" id="CP015515">
    <property type="protein sequence ID" value="AND17355.1"/>
    <property type="molecule type" value="Genomic_DNA"/>
</dbReference>
<gene>
    <name evidence="4" type="ORF">A6122_2232</name>
</gene>
<keyword evidence="2" id="KW-0547">Nucleotide-binding</keyword>
<organism evidence="4 5">
    <name type="scientific">Rathayibacter tritici</name>
    <dbReference type="NCBI Taxonomy" id="33888"/>
    <lineage>
        <taxon>Bacteria</taxon>
        <taxon>Bacillati</taxon>
        <taxon>Actinomycetota</taxon>
        <taxon>Actinomycetes</taxon>
        <taxon>Micrococcales</taxon>
        <taxon>Microbacteriaceae</taxon>
        <taxon>Rathayibacter</taxon>
    </lineage>
</organism>
<dbReference type="OrthoDB" id="9813719at2"/>
<reference evidence="4 5" key="1">
    <citation type="submission" date="2016-05" db="EMBL/GenBank/DDBJ databases">
        <title>Complete genome sequence of Rathayibacter tritici NCPPB 1953.</title>
        <authorList>
            <person name="Park J."/>
            <person name="Lee H.-H."/>
            <person name="Lee S.-W."/>
            <person name="Seo Y.-S."/>
        </authorList>
    </citation>
    <scope>NUCLEOTIDE SEQUENCE [LARGE SCALE GENOMIC DNA]</scope>
    <source>
        <strain evidence="4 5">NCPPB 1953</strain>
    </source>
</reference>
<keyword evidence="2" id="KW-0067">ATP-binding</keyword>
<protein>
    <recommendedName>
        <fullName evidence="3">Fido domain-containing protein</fullName>
    </recommendedName>
</protein>
<dbReference type="PANTHER" id="PTHR13504:SF38">
    <property type="entry name" value="FIDO DOMAIN-CONTAINING PROTEIN"/>
    <property type="match status" value="1"/>
</dbReference>
<accession>A0A169C3Q9</accession>
<dbReference type="GO" id="GO:0005524">
    <property type="term" value="F:ATP binding"/>
    <property type="evidence" value="ECO:0007669"/>
    <property type="project" value="UniProtKB-KW"/>
</dbReference>
<dbReference type="PROSITE" id="PS51459">
    <property type="entry name" value="FIDO"/>
    <property type="match status" value="1"/>
</dbReference>
<evidence type="ECO:0000313" key="5">
    <source>
        <dbReference type="Proteomes" id="UP000077071"/>
    </source>
</evidence>
<dbReference type="Proteomes" id="UP000077071">
    <property type="component" value="Chromosome"/>
</dbReference>
<sequence>MSEWPPVHYETLAWASKTPRELLTRRQWEASRGEYQAAVPPLLAEVPVEISPAVVAEAADASALLTRFDAEVGFSLLPFASILLRSESASSSQIENLTSGARAIAETEIGERDSGNASLIVRNVRALQAALALADRLDSRSVIDLHAALLADHRPELTGRYRDEQVWIGGSGVSPHGAAFVPPRHERVESAIEDLIAFVARTDVPALTHAALAHAQFETIHPFPDGNGRTGRALVQAMLRAARLTTTLTIPISAGLLHDVDAYYAALGAYREGDADAMVLAFSAASVFAVGNGRVLVADLEEVRAGWIDRIGGLRPHHSARRVADLALEQPVLSSTLVAERLGISAAGTYRALDALTEVGVLRTANSYRRNRLWIADDVIRALDAFADRAARRSRRG</sequence>
<evidence type="ECO:0000256" key="1">
    <source>
        <dbReference type="PIRSR" id="PIRSR640198-1"/>
    </source>
</evidence>
<evidence type="ECO:0000256" key="2">
    <source>
        <dbReference type="PIRSR" id="PIRSR640198-2"/>
    </source>
</evidence>
<dbReference type="Pfam" id="PF02661">
    <property type="entry name" value="Fic"/>
    <property type="match status" value="1"/>
</dbReference>
<dbReference type="STRING" id="33888.A6122_2232"/>
<evidence type="ECO:0000313" key="4">
    <source>
        <dbReference type="EMBL" id="AND17355.1"/>
    </source>
</evidence>
<dbReference type="KEGG" id="rtn:A6122_2232"/>
<feature type="active site" evidence="1">
    <location>
        <position position="221"/>
    </location>
</feature>
<feature type="domain" description="Fido" evidence="3">
    <location>
        <begin position="137"/>
        <end position="285"/>
    </location>
</feature>
<dbReference type="SUPFAM" id="SSF140931">
    <property type="entry name" value="Fic-like"/>
    <property type="match status" value="1"/>
</dbReference>
<dbReference type="PANTHER" id="PTHR13504">
    <property type="entry name" value="FIDO DOMAIN-CONTAINING PROTEIN DDB_G0283145"/>
    <property type="match status" value="1"/>
</dbReference>
<dbReference type="Gene3D" id="1.10.3290.10">
    <property type="entry name" value="Fido-like domain"/>
    <property type="match status" value="1"/>
</dbReference>
<dbReference type="PATRIC" id="fig|33888.3.peg.2486"/>